<dbReference type="OrthoDB" id="3541690at2"/>
<evidence type="ECO:0000313" key="2">
    <source>
        <dbReference type="EMBL" id="SDC80225.1"/>
    </source>
</evidence>
<keyword evidence="3" id="KW-1185">Reference proteome</keyword>
<dbReference type="EMBL" id="FMZF01000003">
    <property type="protein sequence ID" value="SDC80225.1"/>
    <property type="molecule type" value="Genomic_DNA"/>
</dbReference>
<dbReference type="Proteomes" id="UP000199416">
    <property type="component" value="Unassembled WGS sequence"/>
</dbReference>
<sequence length="308" mass="32186">MDLDEVADELYGLPPGEFVAARTEAARRARAAGDRALAGRIGALGRPSTAAWACNALVREQPDEIAGLVELGDLLREAQQTLAGDELRALGTQRSRLLAALTRQARGVAARLGHPLSGPVADQVEETLRAALADPEAGEALLAGRLTGPLSYRGTGLGGRPDLRVVPPAGPRPAAPVPAGRRAEEEAARRAAEERRRATEERRLRELAAAREEAAAAAAAAGQAEEAARDAHDRAERAALRQAGLEARAGELAAELERVREEAAAAGTDAERATRRATAADRVARRAAGERDRAAARLAELEGAPPTG</sequence>
<feature type="region of interest" description="Disordered" evidence="1">
    <location>
        <begin position="262"/>
        <end position="291"/>
    </location>
</feature>
<name>A0A1G6PLJ1_9ACTN</name>
<reference evidence="3" key="1">
    <citation type="submission" date="2016-10" db="EMBL/GenBank/DDBJ databases">
        <authorList>
            <person name="Varghese N."/>
            <person name="Submissions S."/>
        </authorList>
    </citation>
    <scope>NUCLEOTIDE SEQUENCE [LARGE SCALE GENOMIC DNA]</scope>
    <source>
        <strain evidence="3">DSM 45421</strain>
    </source>
</reference>
<organism evidence="2 3">
    <name type="scientific">Geodermatophilus telluris</name>
    <dbReference type="NCBI Taxonomy" id="1190417"/>
    <lineage>
        <taxon>Bacteria</taxon>
        <taxon>Bacillati</taxon>
        <taxon>Actinomycetota</taxon>
        <taxon>Actinomycetes</taxon>
        <taxon>Geodermatophilales</taxon>
        <taxon>Geodermatophilaceae</taxon>
        <taxon>Geodermatophilus</taxon>
    </lineage>
</organism>
<dbReference type="STRING" id="1190417.SAMN05660690_2612"/>
<protein>
    <submittedName>
        <fullName evidence="2">Uncharacterized protein</fullName>
    </submittedName>
</protein>
<gene>
    <name evidence="2" type="ORF">SAMN05660690_2612</name>
</gene>
<proteinExistence type="predicted"/>
<feature type="compositionally biased region" description="Basic and acidic residues" evidence="1">
    <location>
        <begin position="181"/>
        <end position="204"/>
    </location>
</feature>
<feature type="region of interest" description="Disordered" evidence="1">
    <location>
        <begin position="152"/>
        <end position="204"/>
    </location>
</feature>
<evidence type="ECO:0000313" key="3">
    <source>
        <dbReference type="Proteomes" id="UP000199416"/>
    </source>
</evidence>
<evidence type="ECO:0000256" key="1">
    <source>
        <dbReference type="SAM" id="MobiDB-lite"/>
    </source>
</evidence>
<accession>A0A1G6PLJ1</accession>
<dbReference type="RefSeq" id="WP_091366249.1">
    <property type="nucleotide sequence ID" value="NZ_FMZF01000003.1"/>
</dbReference>
<dbReference type="AlphaFoldDB" id="A0A1G6PLJ1"/>